<organism evidence="2">
    <name type="scientific">freshwater metagenome</name>
    <dbReference type="NCBI Taxonomy" id="449393"/>
    <lineage>
        <taxon>unclassified sequences</taxon>
        <taxon>metagenomes</taxon>
        <taxon>ecological metagenomes</taxon>
    </lineage>
</organism>
<dbReference type="EMBL" id="CAEZTG010000140">
    <property type="protein sequence ID" value="CAB4574078.1"/>
    <property type="molecule type" value="Genomic_DNA"/>
</dbReference>
<dbReference type="EMBL" id="CAEZVV010000070">
    <property type="protein sequence ID" value="CAB4648118.1"/>
    <property type="molecule type" value="Genomic_DNA"/>
</dbReference>
<proteinExistence type="predicted"/>
<gene>
    <name evidence="1" type="ORF">UFOPK1603_01347</name>
    <name evidence="2" type="ORF">UFOPK2143_01110</name>
</gene>
<evidence type="ECO:0000313" key="2">
    <source>
        <dbReference type="EMBL" id="CAB4648118.1"/>
    </source>
</evidence>
<reference evidence="2" key="1">
    <citation type="submission" date="2020-05" db="EMBL/GenBank/DDBJ databases">
        <authorList>
            <person name="Chiriac C."/>
            <person name="Salcher M."/>
            <person name="Ghai R."/>
            <person name="Kavagutti S V."/>
        </authorList>
    </citation>
    <scope>NUCLEOTIDE SEQUENCE</scope>
</reference>
<sequence length="197" mass="22614">MRCTTSSVFRRVNDSLRLAVTSNRLQCSVRSMAGCPSSASTRTRRQRCRCSRNFPRCSTLRCTRYFPLLTALPIFVRSILAINCVVTSTLRTTCTIRCCVRGLAPASNQWRCCLVRFRRCKRLKRWRRRLCLAVCSNRSRTMNRSLFRRTKSLCLKTATARSRYICATGPRAKSKYCATRSCIDLQPTQHCTRATSS</sequence>
<protein>
    <submittedName>
        <fullName evidence="2">Unannotated protein</fullName>
    </submittedName>
</protein>
<evidence type="ECO:0000313" key="1">
    <source>
        <dbReference type="EMBL" id="CAB4574078.1"/>
    </source>
</evidence>
<name>A0A6J6KG73_9ZZZZ</name>
<accession>A0A6J6KG73</accession>
<dbReference type="AlphaFoldDB" id="A0A6J6KG73"/>